<sequence length="134" mass="15319">MIKNCRDCCDKLRRIKDRLTHTEIDYKVYTDGSRIGDNFGFSVSFFARNVLLPVLCYKMNYFNSVFQADLAAINFAAGWALERNVKIKMFSDSKSSIEAIRRPKVKSNLVLSIKDNLYNAKNLVSLCLGESSCR</sequence>
<protein>
    <recommendedName>
        <fullName evidence="3">RNase H type-1 domain-containing protein</fullName>
    </recommendedName>
</protein>
<evidence type="ECO:0000313" key="1">
    <source>
        <dbReference type="EMBL" id="GBN64530.1"/>
    </source>
</evidence>
<dbReference type="Gene3D" id="3.30.420.10">
    <property type="entry name" value="Ribonuclease H-like superfamily/Ribonuclease H"/>
    <property type="match status" value="1"/>
</dbReference>
<organism evidence="1 2">
    <name type="scientific">Araneus ventricosus</name>
    <name type="common">Orbweaver spider</name>
    <name type="synonym">Epeira ventricosa</name>
    <dbReference type="NCBI Taxonomy" id="182803"/>
    <lineage>
        <taxon>Eukaryota</taxon>
        <taxon>Metazoa</taxon>
        <taxon>Ecdysozoa</taxon>
        <taxon>Arthropoda</taxon>
        <taxon>Chelicerata</taxon>
        <taxon>Arachnida</taxon>
        <taxon>Araneae</taxon>
        <taxon>Araneomorphae</taxon>
        <taxon>Entelegynae</taxon>
        <taxon>Araneoidea</taxon>
        <taxon>Araneidae</taxon>
        <taxon>Araneus</taxon>
    </lineage>
</organism>
<comment type="caution">
    <text evidence="1">The sequence shown here is derived from an EMBL/GenBank/DDBJ whole genome shotgun (WGS) entry which is preliminary data.</text>
</comment>
<dbReference type="GO" id="GO:0003676">
    <property type="term" value="F:nucleic acid binding"/>
    <property type="evidence" value="ECO:0007669"/>
    <property type="project" value="InterPro"/>
</dbReference>
<dbReference type="InterPro" id="IPR012337">
    <property type="entry name" value="RNaseH-like_sf"/>
</dbReference>
<dbReference type="EMBL" id="BGPR01014281">
    <property type="protein sequence ID" value="GBN64530.1"/>
    <property type="molecule type" value="Genomic_DNA"/>
</dbReference>
<reference evidence="1 2" key="1">
    <citation type="journal article" date="2019" name="Sci. Rep.">
        <title>Orb-weaving spider Araneus ventricosus genome elucidates the spidroin gene catalogue.</title>
        <authorList>
            <person name="Kono N."/>
            <person name="Nakamura H."/>
            <person name="Ohtoshi R."/>
            <person name="Moran D.A.P."/>
            <person name="Shinohara A."/>
            <person name="Yoshida Y."/>
            <person name="Fujiwara M."/>
            <person name="Mori M."/>
            <person name="Tomita M."/>
            <person name="Arakawa K."/>
        </authorList>
    </citation>
    <scope>NUCLEOTIDE SEQUENCE [LARGE SCALE GENOMIC DNA]</scope>
</reference>
<dbReference type="OrthoDB" id="6437652at2759"/>
<accession>A0A4Y2QMN4</accession>
<evidence type="ECO:0008006" key="3">
    <source>
        <dbReference type="Google" id="ProtNLM"/>
    </source>
</evidence>
<dbReference type="AlphaFoldDB" id="A0A4Y2QMN4"/>
<name>A0A4Y2QMN4_ARAVE</name>
<gene>
    <name evidence="1" type="ORF">AVEN_177930_1</name>
</gene>
<proteinExistence type="predicted"/>
<dbReference type="Proteomes" id="UP000499080">
    <property type="component" value="Unassembled WGS sequence"/>
</dbReference>
<keyword evidence="2" id="KW-1185">Reference proteome</keyword>
<dbReference type="SUPFAM" id="SSF53098">
    <property type="entry name" value="Ribonuclease H-like"/>
    <property type="match status" value="1"/>
</dbReference>
<evidence type="ECO:0000313" key="2">
    <source>
        <dbReference type="Proteomes" id="UP000499080"/>
    </source>
</evidence>
<dbReference type="InterPro" id="IPR036397">
    <property type="entry name" value="RNaseH_sf"/>
</dbReference>